<dbReference type="GO" id="GO:0006310">
    <property type="term" value="P:DNA recombination"/>
    <property type="evidence" value="ECO:0007669"/>
    <property type="project" value="UniProtKB-UniRule"/>
</dbReference>
<keyword evidence="10" id="KW-1185">Reference proteome</keyword>
<evidence type="ECO:0000256" key="2">
    <source>
        <dbReference type="ARBA" id="ARBA00021310"/>
    </source>
</evidence>
<dbReference type="Proteomes" id="UP000017148">
    <property type="component" value="Unassembled WGS sequence"/>
</dbReference>
<comment type="function">
    <text evidence="7">Involved in DNA repair and RecF pathway recombination.</text>
</comment>
<dbReference type="InterPro" id="IPR003717">
    <property type="entry name" value="RecO"/>
</dbReference>
<dbReference type="Pfam" id="PF11967">
    <property type="entry name" value="RecO_N"/>
    <property type="match status" value="1"/>
</dbReference>
<dbReference type="SUPFAM" id="SSF57863">
    <property type="entry name" value="ArfGap/RecO-like zinc finger"/>
    <property type="match status" value="1"/>
</dbReference>
<dbReference type="HAMAP" id="MF_00201">
    <property type="entry name" value="RecO"/>
    <property type="match status" value="1"/>
</dbReference>
<evidence type="ECO:0000256" key="7">
    <source>
        <dbReference type="HAMAP-Rule" id="MF_00201"/>
    </source>
</evidence>
<evidence type="ECO:0000256" key="4">
    <source>
        <dbReference type="ARBA" id="ARBA00023172"/>
    </source>
</evidence>
<dbReference type="InterPro" id="IPR022572">
    <property type="entry name" value="DNA_rep/recomb_RecO_N"/>
</dbReference>
<dbReference type="InterPro" id="IPR037278">
    <property type="entry name" value="ARFGAP/RecO"/>
</dbReference>
<keyword evidence="4 7" id="KW-0233">DNA recombination</keyword>
<accession>U7DA13</accession>
<dbReference type="GO" id="GO:0043590">
    <property type="term" value="C:bacterial nucleoid"/>
    <property type="evidence" value="ECO:0007669"/>
    <property type="project" value="TreeGrafter"/>
</dbReference>
<comment type="caution">
    <text evidence="9">The sequence shown here is derived from an EMBL/GenBank/DDBJ whole genome shotgun (WGS) entry which is preliminary data.</text>
</comment>
<dbReference type="InterPro" id="IPR012340">
    <property type="entry name" value="NA-bd_OB-fold"/>
</dbReference>
<gene>
    <name evidence="7" type="primary">recO</name>
    <name evidence="9" type="ORF">CALK_0040</name>
</gene>
<dbReference type="RefSeq" id="WP_022635609.1">
    <property type="nucleotide sequence ID" value="NZ_ASJR01000001.1"/>
</dbReference>
<dbReference type="GO" id="GO:0006302">
    <property type="term" value="P:double-strand break repair"/>
    <property type="evidence" value="ECO:0007669"/>
    <property type="project" value="TreeGrafter"/>
</dbReference>
<organism evidence="9 10">
    <name type="scientific">Chitinivibrio alkaliphilus ACht1</name>
    <dbReference type="NCBI Taxonomy" id="1313304"/>
    <lineage>
        <taxon>Bacteria</taxon>
        <taxon>Pseudomonadati</taxon>
        <taxon>Fibrobacterota</taxon>
        <taxon>Chitinivibrionia</taxon>
        <taxon>Chitinivibrionales</taxon>
        <taxon>Chitinivibrionaceae</taxon>
        <taxon>Chitinivibrio</taxon>
    </lineage>
</organism>
<keyword evidence="3 7" id="KW-0227">DNA damage</keyword>
<reference evidence="9 10" key="1">
    <citation type="journal article" date="2013" name="Environ. Microbiol.">
        <title>Genome analysis of Chitinivibrio alkaliphilus gen. nov., sp. nov., a novel extremely haloalkaliphilic anaerobic chitinolytic bacterium from the candidate phylum Termite Group 3.</title>
        <authorList>
            <person name="Sorokin D.Y."/>
            <person name="Gumerov V.M."/>
            <person name="Rakitin A.L."/>
            <person name="Beletsky A.V."/>
            <person name="Damste J.S."/>
            <person name="Muyzer G."/>
            <person name="Mardanov A.V."/>
            <person name="Ravin N.V."/>
        </authorList>
    </citation>
    <scope>NUCLEOTIDE SEQUENCE [LARGE SCALE GENOMIC DNA]</scope>
    <source>
        <strain evidence="9 10">ACht1</strain>
    </source>
</reference>
<proteinExistence type="inferred from homology"/>
<dbReference type="PANTHER" id="PTHR33991:SF1">
    <property type="entry name" value="DNA REPAIR PROTEIN RECO"/>
    <property type="match status" value="1"/>
</dbReference>
<dbReference type="STRING" id="1313304.CALK_0040"/>
<dbReference type="InterPro" id="IPR042242">
    <property type="entry name" value="RecO_C"/>
</dbReference>
<dbReference type="SUPFAM" id="SSF50249">
    <property type="entry name" value="Nucleic acid-binding proteins"/>
    <property type="match status" value="1"/>
</dbReference>
<sequence>MVEQTGGYVLATIPYGETSLIVKLFTKEFGLISVLIKGGVRKKYIPESGARISLEIRRRNSSGLFLSYSCEEKGIYQFHHSLLKTALRDTAFEMILSYFHEEEPHKEVYLLVERYLSYLEETPDSFSLYGLWLFILRLSQSLGFAYSLWRCALCNSPLEEARLTPVQGGFICRRCNRGAQGLFPHELMGLLRQGRPGPEEVVVSMTAAQKRYVTEELMGFLATHSQYGGRNRAATFLFDVLARA</sequence>
<dbReference type="eggNOG" id="COG1381">
    <property type="taxonomic scope" value="Bacteria"/>
</dbReference>
<dbReference type="EMBL" id="ASJR01000001">
    <property type="protein sequence ID" value="ERP39249.1"/>
    <property type="molecule type" value="Genomic_DNA"/>
</dbReference>
<evidence type="ECO:0000256" key="3">
    <source>
        <dbReference type="ARBA" id="ARBA00022763"/>
    </source>
</evidence>
<dbReference type="Pfam" id="PF02565">
    <property type="entry name" value="RecO_C"/>
    <property type="match status" value="1"/>
</dbReference>
<dbReference type="PANTHER" id="PTHR33991">
    <property type="entry name" value="DNA REPAIR PROTEIN RECO"/>
    <property type="match status" value="1"/>
</dbReference>
<evidence type="ECO:0000313" key="10">
    <source>
        <dbReference type="Proteomes" id="UP000017148"/>
    </source>
</evidence>
<feature type="domain" description="DNA replication/recombination mediator RecO N-terminal" evidence="8">
    <location>
        <begin position="1"/>
        <end position="43"/>
    </location>
</feature>
<keyword evidence="5 7" id="KW-0234">DNA repair</keyword>
<protein>
    <recommendedName>
        <fullName evidence="2 7">DNA repair protein RecO</fullName>
    </recommendedName>
    <alternativeName>
        <fullName evidence="6 7">Recombination protein O</fullName>
    </alternativeName>
</protein>
<name>U7DA13_9BACT</name>
<dbReference type="Gene3D" id="2.40.50.140">
    <property type="entry name" value="Nucleic acid-binding proteins"/>
    <property type="match status" value="1"/>
</dbReference>
<dbReference type="NCBIfam" id="TIGR00613">
    <property type="entry name" value="reco"/>
    <property type="match status" value="1"/>
</dbReference>
<dbReference type="OrthoDB" id="9807725at2"/>
<evidence type="ECO:0000256" key="6">
    <source>
        <dbReference type="ARBA" id="ARBA00033409"/>
    </source>
</evidence>
<dbReference type="Gene3D" id="1.20.1440.120">
    <property type="entry name" value="Recombination protein O, C-terminal domain"/>
    <property type="match status" value="1"/>
</dbReference>
<evidence type="ECO:0000256" key="5">
    <source>
        <dbReference type="ARBA" id="ARBA00023204"/>
    </source>
</evidence>
<evidence type="ECO:0000256" key="1">
    <source>
        <dbReference type="ARBA" id="ARBA00007452"/>
    </source>
</evidence>
<evidence type="ECO:0000313" key="9">
    <source>
        <dbReference type="EMBL" id="ERP39249.1"/>
    </source>
</evidence>
<evidence type="ECO:0000259" key="8">
    <source>
        <dbReference type="Pfam" id="PF11967"/>
    </source>
</evidence>
<comment type="similarity">
    <text evidence="1 7">Belongs to the RecO family.</text>
</comment>
<dbReference type="AlphaFoldDB" id="U7DA13"/>